<protein>
    <recommendedName>
        <fullName evidence="1">F-box domain-containing protein</fullName>
    </recommendedName>
</protein>
<dbReference type="InterPro" id="IPR036047">
    <property type="entry name" value="F-box-like_dom_sf"/>
</dbReference>
<evidence type="ECO:0000259" key="1">
    <source>
        <dbReference type="PROSITE" id="PS50181"/>
    </source>
</evidence>
<dbReference type="InterPro" id="IPR001810">
    <property type="entry name" value="F-box_dom"/>
</dbReference>
<dbReference type="InterPro" id="IPR032675">
    <property type="entry name" value="LRR_dom_sf"/>
</dbReference>
<keyword evidence="3" id="KW-1185">Reference proteome</keyword>
<dbReference type="RefSeq" id="XP_064770272.1">
    <property type="nucleotide sequence ID" value="XM_064911368.1"/>
</dbReference>
<gene>
    <name evidence="2" type="ORF">BZA70DRAFT_270798</name>
</gene>
<dbReference type="Proteomes" id="UP001498771">
    <property type="component" value="Unassembled WGS sequence"/>
</dbReference>
<accession>A0ABR1FBM0</accession>
<dbReference type="Pfam" id="PF12937">
    <property type="entry name" value="F-box-like"/>
    <property type="match status" value="1"/>
</dbReference>
<dbReference type="SUPFAM" id="SSF52047">
    <property type="entry name" value="RNI-like"/>
    <property type="match status" value="1"/>
</dbReference>
<organism evidence="2 3">
    <name type="scientific">Myxozyma melibiosi</name>
    <dbReference type="NCBI Taxonomy" id="54550"/>
    <lineage>
        <taxon>Eukaryota</taxon>
        <taxon>Fungi</taxon>
        <taxon>Dikarya</taxon>
        <taxon>Ascomycota</taxon>
        <taxon>Saccharomycotina</taxon>
        <taxon>Lipomycetes</taxon>
        <taxon>Lipomycetales</taxon>
        <taxon>Lipomycetaceae</taxon>
        <taxon>Myxozyma</taxon>
    </lineage>
</organism>
<feature type="domain" description="F-box" evidence="1">
    <location>
        <begin position="40"/>
        <end position="87"/>
    </location>
</feature>
<evidence type="ECO:0000313" key="2">
    <source>
        <dbReference type="EMBL" id="KAK7207239.1"/>
    </source>
</evidence>
<name>A0ABR1FBM0_9ASCO</name>
<proteinExistence type="predicted"/>
<comment type="caution">
    <text evidence="2">The sequence shown here is derived from an EMBL/GenBank/DDBJ whole genome shotgun (WGS) entry which is preliminary data.</text>
</comment>
<evidence type="ECO:0000313" key="3">
    <source>
        <dbReference type="Proteomes" id="UP001498771"/>
    </source>
</evidence>
<reference evidence="2 3" key="1">
    <citation type="submission" date="2024-03" db="EMBL/GenBank/DDBJ databases">
        <title>Genome-scale model development and genomic sequencing of the oleaginous clade Lipomyces.</title>
        <authorList>
            <consortium name="Lawrence Berkeley National Laboratory"/>
            <person name="Czajka J.J."/>
            <person name="Han Y."/>
            <person name="Kim J."/>
            <person name="Mondo S.J."/>
            <person name="Hofstad B.A."/>
            <person name="Robles A."/>
            <person name="Haridas S."/>
            <person name="Riley R."/>
            <person name="LaButti K."/>
            <person name="Pangilinan J."/>
            <person name="Andreopoulos W."/>
            <person name="Lipzen A."/>
            <person name="Yan J."/>
            <person name="Wang M."/>
            <person name="Ng V."/>
            <person name="Grigoriev I.V."/>
            <person name="Spatafora J.W."/>
            <person name="Magnuson J.K."/>
            <person name="Baker S.E."/>
            <person name="Pomraning K.R."/>
        </authorList>
    </citation>
    <scope>NUCLEOTIDE SEQUENCE [LARGE SCALE GENOMIC DNA]</scope>
    <source>
        <strain evidence="2 3">Phaff 52-87</strain>
    </source>
</reference>
<dbReference type="SMART" id="SM00256">
    <property type="entry name" value="FBOX"/>
    <property type="match status" value="1"/>
</dbReference>
<dbReference type="Gene3D" id="3.80.10.10">
    <property type="entry name" value="Ribonuclease Inhibitor"/>
    <property type="match status" value="1"/>
</dbReference>
<sequence>MESQLGASTAVSQDLGLENDMGALSVASLLTTTSGATRQTDIVQKFPLEIAEKIFEGFPLQTLVHLRLVCQSWNKFIMTTPSLWKYVMVDKSITNPDFLLEIKKGIESSNSQAFCVLNLEPEPTALAFKWPTDFSQLVYARITVVQSIGLVPLLARGHFPNLENLDFQEFSALYVSHESDRLVYDIPVLKDCVESLPHITELTICKYKARSVAINSELYNTIFGDGTELFQSPVICVRRLNRLLRLLPNLRMFKLAGYTVTDPMGTGDEYCEWEPSDADPSPTPDFTANTKLESVEMYNCRMRIMPIIPATCTRVALADTETVPQQRRIRRRTDGTTEEFYYPPLPKHDCERRMAVFETEYKNVETLEFCNIDWLTSKHLVSILTRTDGSRLNRLRLSACRNMTLGIDTVIDPPEIGASSGSSISLSDVNWIVKLCPNLQYLDLGNTYLGGVATDRALMDFSQLTQLRVLWLTLSMQITWFGIAAIVGEWSRYLAQPDARNLSELLKDVDSLPNCSLQVLDVSGCPSITLADVRCLRRCGLTVYYEKSLPAAFVLA</sequence>
<dbReference type="GeneID" id="90036880"/>
<dbReference type="SUPFAM" id="SSF81383">
    <property type="entry name" value="F-box domain"/>
    <property type="match status" value="1"/>
</dbReference>
<dbReference type="EMBL" id="JBBJBU010000001">
    <property type="protein sequence ID" value="KAK7207239.1"/>
    <property type="molecule type" value="Genomic_DNA"/>
</dbReference>
<dbReference type="Gene3D" id="1.20.1280.50">
    <property type="match status" value="1"/>
</dbReference>
<dbReference type="PROSITE" id="PS50181">
    <property type="entry name" value="FBOX"/>
    <property type="match status" value="1"/>
</dbReference>